<name>A0A6P3XTG9_DINQU</name>
<dbReference type="GeneID" id="106748068"/>
<feature type="compositionally biased region" description="Polar residues" evidence="1">
    <location>
        <begin position="235"/>
        <end position="245"/>
    </location>
</feature>
<accession>A0A6P3XTG9</accession>
<feature type="compositionally biased region" description="Basic and acidic residues" evidence="1">
    <location>
        <begin position="23"/>
        <end position="33"/>
    </location>
</feature>
<sequence>MTAQMDETQKIRDRKMRGMRSSNRTEDGNSRTERAKNIIEDLERHGPAGLIHIAVLSNIIGKSIKIHNADKSSDSIIGKETTGPMIIVEYHANNLEGTGGFRIVKEWTSIPYLTKFSVNPCLGHWTLQAGKDPDNTDIDLNSCLFSVIGSQTGLNPSELRKWTILRLKGNLRQLADQLDKILQLEGTKKGVLMIGGARYSGTSANDAGIVLDKSQNARCYAHRALGHPRGHASDPSATGSTDNVENYSLSTGSAKTGFLSRADQNLVTHSVLRSDNAYSAMQRLNGGSTNEVVEVWPSMLRYNGRNWPRARWYARGYPSGPEQDIRQVLMVLRHHDADYRNQDADVFIHTCYPKV</sequence>
<dbReference type="AlphaFoldDB" id="A0A6P3XTG9"/>
<reference evidence="3" key="1">
    <citation type="submission" date="2025-08" db="UniProtKB">
        <authorList>
            <consortium name="RefSeq"/>
        </authorList>
    </citation>
    <scope>IDENTIFICATION</scope>
</reference>
<gene>
    <name evidence="3" type="primary">LOC106748068</name>
</gene>
<proteinExistence type="predicted"/>
<dbReference type="KEGG" id="dqu:106748068"/>
<keyword evidence="2" id="KW-1185">Reference proteome</keyword>
<feature type="region of interest" description="Disordered" evidence="1">
    <location>
        <begin position="226"/>
        <end position="245"/>
    </location>
</feature>
<dbReference type="RefSeq" id="XP_014481751.1">
    <property type="nucleotide sequence ID" value="XM_014626265.1"/>
</dbReference>
<evidence type="ECO:0000313" key="3">
    <source>
        <dbReference type="RefSeq" id="XP_014481751.1"/>
    </source>
</evidence>
<dbReference type="OrthoDB" id="7553586at2759"/>
<dbReference type="Proteomes" id="UP000515204">
    <property type="component" value="Unplaced"/>
</dbReference>
<evidence type="ECO:0000313" key="2">
    <source>
        <dbReference type="Proteomes" id="UP000515204"/>
    </source>
</evidence>
<protein>
    <submittedName>
        <fullName evidence="3">Uncharacterized protein LOC106748068</fullName>
    </submittedName>
</protein>
<organism evidence="2 3">
    <name type="scientific">Dinoponera quadriceps</name>
    <name type="common">South American ant</name>
    <dbReference type="NCBI Taxonomy" id="609295"/>
    <lineage>
        <taxon>Eukaryota</taxon>
        <taxon>Metazoa</taxon>
        <taxon>Ecdysozoa</taxon>
        <taxon>Arthropoda</taxon>
        <taxon>Hexapoda</taxon>
        <taxon>Insecta</taxon>
        <taxon>Pterygota</taxon>
        <taxon>Neoptera</taxon>
        <taxon>Endopterygota</taxon>
        <taxon>Hymenoptera</taxon>
        <taxon>Apocrita</taxon>
        <taxon>Aculeata</taxon>
        <taxon>Formicoidea</taxon>
        <taxon>Formicidae</taxon>
        <taxon>Ponerinae</taxon>
        <taxon>Ponerini</taxon>
        <taxon>Dinoponera</taxon>
    </lineage>
</organism>
<feature type="region of interest" description="Disordered" evidence="1">
    <location>
        <begin position="1"/>
        <end position="33"/>
    </location>
</feature>
<evidence type="ECO:0000256" key="1">
    <source>
        <dbReference type="SAM" id="MobiDB-lite"/>
    </source>
</evidence>